<name>A0A834D211_JUGRE</name>
<dbReference type="Proteomes" id="UP000619265">
    <property type="component" value="Unassembled WGS sequence"/>
</dbReference>
<dbReference type="AlphaFoldDB" id="A0A834D211"/>
<reference evidence="2" key="1">
    <citation type="submission" date="2015-10" db="EMBL/GenBank/DDBJ databases">
        <authorList>
            <person name="Martinez-Garcia P.J."/>
            <person name="Crepeau M.W."/>
            <person name="Puiu D."/>
            <person name="Gonzalez-Ibeas D."/>
            <person name="Whalen J."/>
            <person name="Stevens K."/>
            <person name="Paul R."/>
            <person name="Butterfield T."/>
            <person name="Britton M."/>
            <person name="Reagan R."/>
            <person name="Chakraborty S."/>
            <person name="Walawage S.L."/>
            <person name="Vasquez-Gross H.A."/>
            <person name="Cardeno C."/>
            <person name="Famula R."/>
            <person name="Pratt K."/>
            <person name="Kuruganti S."/>
            <person name="Aradhya M.K."/>
            <person name="Leslie C.A."/>
            <person name="Dandekar A.M."/>
            <person name="Salzberg S.L."/>
            <person name="Wegrzyn J.L."/>
            <person name="Langley C.H."/>
            <person name="Neale D.B."/>
        </authorList>
    </citation>
    <scope>NUCLEOTIDE SEQUENCE</scope>
    <source>
        <tissue evidence="2">Leaves</tissue>
    </source>
</reference>
<evidence type="ECO:0000313" key="3">
    <source>
        <dbReference type="Proteomes" id="UP000619265"/>
    </source>
</evidence>
<protein>
    <recommendedName>
        <fullName evidence="1">Reverse transcriptase Ty1/copia-type domain-containing protein</fullName>
    </recommendedName>
</protein>
<sequence>MGSEFDALMVNGTWSLCPRPPGKHVVRNKWVFKIKRLSDGRIERYKARLVAKGFDQQYGIDYAETFSPVVKHTTVRMVLALAVSFNWNIHQLDISNAFLHGFLDEEVFMEQPQGFIDENYPDYVCRLHKSLYGLKQAPRAWFRRLSQYLLEYGFIESSADYSLFIYTNDSVKLYVLVYVDDILVTGSSKAAIASFILSLKDSFLVKDLGELSFFLGVQASHDSHGLHLGQTRYITDLLESTKMVGAKPLNCPSTSGPKLSSIEGELLSDPTEYRRVVGALQYCTISHPDIAYAVNQLCQFMHNPREPHWTAVKRVLRYLKGTIDYGLYFSPVAINLQAYCDSDWAGNPDDRRSTTGYGIFLGQNLIAWTAKKQPIVSKSSTEAEYRSLAITTA</sequence>
<dbReference type="PANTHER" id="PTHR11439:SF500">
    <property type="entry name" value="RNA-DIRECTED DNA POLYMERASE"/>
    <property type="match status" value="1"/>
</dbReference>
<organism evidence="2 3">
    <name type="scientific">Juglans regia</name>
    <name type="common">English walnut</name>
    <dbReference type="NCBI Taxonomy" id="51240"/>
    <lineage>
        <taxon>Eukaryota</taxon>
        <taxon>Viridiplantae</taxon>
        <taxon>Streptophyta</taxon>
        <taxon>Embryophyta</taxon>
        <taxon>Tracheophyta</taxon>
        <taxon>Spermatophyta</taxon>
        <taxon>Magnoliopsida</taxon>
        <taxon>eudicotyledons</taxon>
        <taxon>Gunneridae</taxon>
        <taxon>Pentapetalae</taxon>
        <taxon>rosids</taxon>
        <taxon>fabids</taxon>
        <taxon>Fagales</taxon>
        <taxon>Juglandaceae</taxon>
        <taxon>Juglans</taxon>
    </lineage>
</organism>
<dbReference type="InterPro" id="IPR043502">
    <property type="entry name" value="DNA/RNA_pol_sf"/>
</dbReference>
<dbReference type="CDD" id="cd09272">
    <property type="entry name" value="RNase_HI_RT_Ty1"/>
    <property type="match status" value="1"/>
</dbReference>
<accession>A0A834D211</accession>
<feature type="domain" description="Reverse transcriptase Ty1/copia-type" evidence="1">
    <location>
        <begin position="11"/>
        <end position="252"/>
    </location>
</feature>
<evidence type="ECO:0000313" key="2">
    <source>
        <dbReference type="EMBL" id="KAF5471906.1"/>
    </source>
</evidence>
<evidence type="ECO:0000259" key="1">
    <source>
        <dbReference type="Pfam" id="PF07727"/>
    </source>
</evidence>
<dbReference type="Gramene" id="Jr04_05330_p1">
    <property type="protein sequence ID" value="cds.Jr04_05330_p1"/>
    <property type="gene ID" value="Jr04_05330"/>
</dbReference>
<gene>
    <name evidence="2" type="ORF">F2P56_008669</name>
</gene>
<dbReference type="Pfam" id="PF07727">
    <property type="entry name" value="RVT_2"/>
    <property type="match status" value="1"/>
</dbReference>
<dbReference type="EMBL" id="LIHL02000004">
    <property type="protein sequence ID" value="KAF5471906.1"/>
    <property type="molecule type" value="Genomic_DNA"/>
</dbReference>
<proteinExistence type="predicted"/>
<reference evidence="2" key="2">
    <citation type="submission" date="2020-03" db="EMBL/GenBank/DDBJ databases">
        <title>Walnut 2.0.</title>
        <authorList>
            <person name="Marrano A."/>
            <person name="Britton M."/>
            <person name="Zimin A.V."/>
            <person name="Zaini P.A."/>
            <person name="Workman R."/>
            <person name="Puiu D."/>
            <person name="Bianco L."/>
            <person name="Allen B.J."/>
            <person name="Troggio M."/>
            <person name="Leslie C.A."/>
            <person name="Timp W."/>
            <person name="Dendekar A."/>
            <person name="Salzberg S.L."/>
            <person name="Neale D.B."/>
        </authorList>
    </citation>
    <scope>NUCLEOTIDE SEQUENCE</scope>
    <source>
        <tissue evidence="2">Leaves</tissue>
    </source>
</reference>
<dbReference type="InterPro" id="IPR013103">
    <property type="entry name" value="RVT_2"/>
</dbReference>
<dbReference type="SUPFAM" id="SSF56672">
    <property type="entry name" value="DNA/RNA polymerases"/>
    <property type="match status" value="1"/>
</dbReference>
<dbReference type="PANTHER" id="PTHR11439">
    <property type="entry name" value="GAG-POL-RELATED RETROTRANSPOSON"/>
    <property type="match status" value="1"/>
</dbReference>
<comment type="caution">
    <text evidence="2">The sequence shown here is derived from an EMBL/GenBank/DDBJ whole genome shotgun (WGS) entry which is preliminary data.</text>
</comment>